<evidence type="ECO:0000259" key="4">
    <source>
        <dbReference type="Pfam" id="PF07804"/>
    </source>
</evidence>
<evidence type="ECO:0000313" key="7">
    <source>
        <dbReference type="Proteomes" id="UP000477980"/>
    </source>
</evidence>
<comment type="similarity">
    <text evidence="1">Belongs to the HipA Ser/Thr kinase family.</text>
</comment>
<dbReference type="PANTHER" id="PTHR37419">
    <property type="entry name" value="SERINE/THREONINE-PROTEIN KINASE TOXIN HIPA"/>
    <property type="match status" value="1"/>
</dbReference>
<evidence type="ECO:0000256" key="1">
    <source>
        <dbReference type="ARBA" id="ARBA00010164"/>
    </source>
</evidence>
<dbReference type="Pfam" id="PF07804">
    <property type="entry name" value="HipA_C"/>
    <property type="match status" value="1"/>
</dbReference>
<dbReference type="InterPro" id="IPR017508">
    <property type="entry name" value="HipA_N1"/>
</dbReference>
<protein>
    <submittedName>
        <fullName evidence="6">Type II toxin-antitoxin system HipA family toxin</fullName>
    </submittedName>
</protein>
<dbReference type="RefSeq" id="WP_153091693.1">
    <property type="nucleotide sequence ID" value="NZ_CP152346.1"/>
</dbReference>
<evidence type="ECO:0000256" key="3">
    <source>
        <dbReference type="ARBA" id="ARBA00022777"/>
    </source>
</evidence>
<evidence type="ECO:0000259" key="5">
    <source>
        <dbReference type="Pfam" id="PF13657"/>
    </source>
</evidence>
<accession>A0A6G1VJP5</accession>
<feature type="domain" description="HipA-like C-terminal" evidence="4">
    <location>
        <begin position="159"/>
        <end position="364"/>
    </location>
</feature>
<proteinExistence type="inferred from homology"/>
<sequence length="371" mass="41747">MKHIESLAVKYHQEKVGTLSLSADGKVCTFEYDNQWLASGFSISPLELPLKPGLFIAKATPFNGNFGIFEDSLPDGYGRYLLHKALLKEGINDFELSALDRLSIVGNGGMGALTYEPITSIQTGHEIEDFDLLQAKALEVLKEQQDNDAGLLLYNSGNSGGCRPKAIFTNEDGHWLVKFRHTYDPQDMGKQEYHYNEIAKQCGIQVPDFKLVNDKYFACRRFDISPTGERIHVATAGALLNVSLSNPILDYLNLLALTGYLTQSQEDVEEMFRRMVFNYIMDNKDDHCKNFSFLVQKESDGKWHWHLAPAYDLTHCTEGYNGEHATSVNGTGHPTVEDMIAVGVKNKMKEKRCREIYEEISLQVKSGENIS</sequence>
<dbReference type="Gene3D" id="1.10.1070.20">
    <property type="match status" value="1"/>
</dbReference>
<dbReference type="GO" id="GO:0004674">
    <property type="term" value="F:protein serine/threonine kinase activity"/>
    <property type="evidence" value="ECO:0007669"/>
    <property type="project" value="TreeGrafter"/>
</dbReference>
<dbReference type="InterPro" id="IPR012893">
    <property type="entry name" value="HipA-like_C"/>
</dbReference>
<keyword evidence="2" id="KW-0808">Transferase</keyword>
<name>A0A6G1VJP5_9BACT</name>
<dbReference type="AlphaFoldDB" id="A0A6G1VJP5"/>
<dbReference type="Pfam" id="PF13657">
    <property type="entry name" value="Couple_hipA"/>
    <property type="match status" value="1"/>
</dbReference>
<evidence type="ECO:0000313" key="6">
    <source>
        <dbReference type="EMBL" id="MQP13242.1"/>
    </source>
</evidence>
<gene>
    <name evidence="6" type="ORF">F7D25_02200</name>
</gene>
<comment type="caution">
    <text evidence="6">The sequence shown here is derived from an EMBL/GenBank/DDBJ whole genome shotgun (WGS) entry which is preliminary data.</text>
</comment>
<feature type="domain" description="HipA N-terminal subdomain 1" evidence="5">
    <location>
        <begin position="7"/>
        <end position="115"/>
    </location>
</feature>
<dbReference type="EMBL" id="VZAH01000019">
    <property type="protein sequence ID" value="MQP13242.1"/>
    <property type="molecule type" value="Genomic_DNA"/>
</dbReference>
<dbReference type="GO" id="GO:0005829">
    <property type="term" value="C:cytosol"/>
    <property type="evidence" value="ECO:0007669"/>
    <property type="project" value="TreeGrafter"/>
</dbReference>
<dbReference type="OrthoDB" id="9805913at2"/>
<dbReference type="Proteomes" id="UP000477980">
    <property type="component" value="Unassembled WGS sequence"/>
</dbReference>
<reference evidence="6 7" key="1">
    <citation type="submission" date="2019-09" db="EMBL/GenBank/DDBJ databases">
        <title>Distinct polysaccharide growth profiles of human intestinal Prevotella copri isolates.</title>
        <authorList>
            <person name="Fehlner-Peach H."/>
            <person name="Magnabosco C."/>
            <person name="Raghavan V."/>
            <person name="Scher J.U."/>
            <person name="Tett A."/>
            <person name="Cox L.M."/>
            <person name="Gottsegen C."/>
            <person name="Watters A."/>
            <person name="Wiltshire- Gordon J.D."/>
            <person name="Segata N."/>
            <person name="Bonneau R."/>
            <person name="Littman D.R."/>
        </authorList>
    </citation>
    <scope>NUCLEOTIDE SEQUENCE [LARGE SCALE GENOMIC DNA]</scope>
    <source>
        <strain evidence="7">iAA917</strain>
    </source>
</reference>
<organism evidence="6 7">
    <name type="scientific">Segatella copri</name>
    <dbReference type="NCBI Taxonomy" id="165179"/>
    <lineage>
        <taxon>Bacteria</taxon>
        <taxon>Pseudomonadati</taxon>
        <taxon>Bacteroidota</taxon>
        <taxon>Bacteroidia</taxon>
        <taxon>Bacteroidales</taxon>
        <taxon>Prevotellaceae</taxon>
        <taxon>Segatella</taxon>
    </lineage>
</organism>
<dbReference type="InterPro" id="IPR052028">
    <property type="entry name" value="HipA_Ser/Thr_kinase"/>
</dbReference>
<keyword evidence="3" id="KW-0418">Kinase</keyword>
<evidence type="ECO:0000256" key="2">
    <source>
        <dbReference type="ARBA" id="ARBA00022679"/>
    </source>
</evidence>